<dbReference type="PANTHER" id="PTHR47545:SF1">
    <property type="entry name" value="MULTIFUNCTIONAL CCA PROTEIN"/>
    <property type="match status" value="1"/>
</dbReference>
<keyword evidence="14" id="KW-0378">Hydrolase</keyword>
<dbReference type="CDD" id="cd05398">
    <property type="entry name" value="NT_ClassII-CCAase"/>
    <property type="match status" value="1"/>
</dbReference>
<gene>
    <name evidence="14" type="primary">cca</name>
    <name evidence="14" type="ORF">CWE09_13640</name>
</gene>
<evidence type="ECO:0000256" key="4">
    <source>
        <dbReference type="ARBA" id="ARBA00022695"/>
    </source>
</evidence>
<keyword evidence="8" id="KW-0067">ATP-binding</keyword>
<dbReference type="OrthoDB" id="9805698at2"/>
<dbReference type="InterPro" id="IPR032828">
    <property type="entry name" value="PolyA_RNA-bd"/>
</dbReference>
<evidence type="ECO:0000313" key="14">
    <source>
        <dbReference type="EMBL" id="RUO22970.1"/>
    </source>
</evidence>
<dbReference type="GO" id="GO:0042245">
    <property type="term" value="P:RNA repair"/>
    <property type="evidence" value="ECO:0007669"/>
    <property type="project" value="UniProtKB-KW"/>
</dbReference>
<keyword evidence="6" id="KW-0547">Nucleotide-binding</keyword>
<evidence type="ECO:0000256" key="3">
    <source>
        <dbReference type="ARBA" id="ARBA00022694"/>
    </source>
</evidence>
<dbReference type="GO" id="GO:0005524">
    <property type="term" value="F:ATP binding"/>
    <property type="evidence" value="ECO:0007669"/>
    <property type="project" value="UniProtKB-KW"/>
</dbReference>
<evidence type="ECO:0000256" key="8">
    <source>
        <dbReference type="ARBA" id="ARBA00022840"/>
    </source>
</evidence>
<dbReference type="Proteomes" id="UP000288293">
    <property type="component" value="Unassembled WGS sequence"/>
</dbReference>
<dbReference type="GO" id="GO:0008663">
    <property type="term" value="F:2',3'-cyclic-nucleotide 2'-phosphodiesterase activity"/>
    <property type="evidence" value="ECO:0007669"/>
    <property type="project" value="UniProtKB-EC"/>
</dbReference>
<evidence type="ECO:0000256" key="7">
    <source>
        <dbReference type="ARBA" id="ARBA00022800"/>
    </source>
</evidence>
<name>A0A432W165_9GAMM</name>
<sequence>MEVYLVGGAVRDELLGLDVHERDYVVVGATPQQMLDLGYQPVGKDFPVFLHPESRAEYALARTERKSGRGYKGFDCYAAPDVTLEQDLQRRDLTVNAIAKDQQGKLIDPYQGQQDLKNRVLRHVSPAFSEDPLRVLRVARFAARFHQLGFQIAPETEQLMRDMAQSGELEALTKERVWQEFARSLTGPSTHIFFTVLHRLQALKPLLAMKLPDHLIWPGLKKFTQQSGSVLEEAYAVWIWDLYQQLPSPEVQHVHEQLKVPNNCRDLADMVLSISGHLHAAFNAKTLLEVLQKSDAWRRSERFAQAWLVIDALDTLPAERLQLLKQAFKACLAIDVQSIIEAGYKGPEITKVLNQKRLDTIADLLTDYKLSMH</sequence>
<evidence type="ECO:0000313" key="15">
    <source>
        <dbReference type="Proteomes" id="UP000288293"/>
    </source>
</evidence>
<keyword evidence="4 14" id="KW-0548">Nucleotidyltransferase</keyword>
<dbReference type="GO" id="GO:0004810">
    <property type="term" value="F:CCA tRNA nucleotidyltransferase activity"/>
    <property type="evidence" value="ECO:0007669"/>
    <property type="project" value="UniProtKB-EC"/>
</dbReference>
<accession>A0A432W165</accession>
<dbReference type="Pfam" id="PF01743">
    <property type="entry name" value="PolyA_pol"/>
    <property type="match status" value="1"/>
</dbReference>
<dbReference type="AlphaFoldDB" id="A0A432W165"/>
<dbReference type="GO" id="GO:0001680">
    <property type="term" value="P:tRNA 3'-terminal CCA addition"/>
    <property type="evidence" value="ECO:0007669"/>
    <property type="project" value="InterPro"/>
</dbReference>
<keyword evidence="2 11" id="KW-0808">Transferase</keyword>
<dbReference type="PIRSF" id="PIRSF000813">
    <property type="entry name" value="CCA_bact"/>
    <property type="match status" value="1"/>
</dbReference>
<feature type="domain" description="Poly A polymerase head" evidence="12">
    <location>
        <begin position="3"/>
        <end position="122"/>
    </location>
</feature>
<evidence type="ECO:0000259" key="13">
    <source>
        <dbReference type="Pfam" id="PF12627"/>
    </source>
</evidence>
<dbReference type="EC" id="2.7.7.72" evidence="14"/>
<evidence type="ECO:0000256" key="1">
    <source>
        <dbReference type="ARBA" id="ARBA00001946"/>
    </source>
</evidence>
<keyword evidence="9" id="KW-0460">Magnesium</keyword>
<keyword evidence="15" id="KW-1185">Reference proteome</keyword>
<dbReference type="Gene3D" id="1.10.3090.10">
    <property type="entry name" value="cca-adding enzyme, domain 2"/>
    <property type="match status" value="1"/>
</dbReference>
<evidence type="ECO:0000256" key="10">
    <source>
        <dbReference type="ARBA" id="ARBA00022884"/>
    </source>
</evidence>
<keyword evidence="3" id="KW-0819">tRNA processing</keyword>
<comment type="caution">
    <text evidence="14">The sequence shown here is derived from an EMBL/GenBank/DDBJ whole genome shotgun (WGS) entry which is preliminary data.</text>
</comment>
<evidence type="ECO:0000256" key="6">
    <source>
        <dbReference type="ARBA" id="ARBA00022741"/>
    </source>
</evidence>
<dbReference type="Gene3D" id="3.30.460.10">
    <property type="entry name" value="Beta Polymerase, domain 2"/>
    <property type="match status" value="1"/>
</dbReference>
<feature type="domain" description="tRNA nucleotidyltransferase/poly(A) polymerase RNA and SrmB- binding" evidence="13">
    <location>
        <begin position="149"/>
        <end position="207"/>
    </location>
</feature>
<dbReference type="GO" id="GO:0003723">
    <property type="term" value="F:RNA binding"/>
    <property type="evidence" value="ECO:0007669"/>
    <property type="project" value="UniProtKB-KW"/>
</dbReference>
<dbReference type="GO" id="GO:0046872">
    <property type="term" value="F:metal ion binding"/>
    <property type="evidence" value="ECO:0007669"/>
    <property type="project" value="UniProtKB-KW"/>
</dbReference>
<dbReference type="InterPro" id="IPR012006">
    <property type="entry name" value="CCA_bact"/>
</dbReference>
<dbReference type="RefSeq" id="WP_126804611.1">
    <property type="nucleotide sequence ID" value="NZ_PIPL01000004.1"/>
</dbReference>
<comment type="similarity">
    <text evidence="11">Belongs to the tRNA nucleotidyltransferase/poly(A) polymerase family.</text>
</comment>
<dbReference type="SUPFAM" id="SSF81301">
    <property type="entry name" value="Nucleotidyltransferase"/>
    <property type="match status" value="1"/>
</dbReference>
<dbReference type="InterPro" id="IPR002646">
    <property type="entry name" value="PolA_pol_head_dom"/>
</dbReference>
<keyword evidence="10 11" id="KW-0694">RNA-binding</keyword>
<dbReference type="EMBL" id="PIPL01000004">
    <property type="protein sequence ID" value="RUO22970.1"/>
    <property type="molecule type" value="Genomic_DNA"/>
</dbReference>
<protein>
    <submittedName>
        <fullName evidence="14">Multifunctional CCA tRNA nucleotidyl transferase/2'3'-cyclic phosphodiesterase/2'nucleotidase/phosphatase</fullName>
        <ecNumber evidence="14">2.7.7.72</ecNumber>
        <ecNumber evidence="14">3.1.4.16</ecNumber>
    </submittedName>
</protein>
<dbReference type="EC" id="3.1.4.16" evidence="14"/>
<comment type="cofactor">
    <cofactor evidence="1">
        <name>Mg(2+)</name>
        <dbReference type="ChEBI" id="CHEBI:18420"/>
    </cofactor>
</comment>
<reference evidence="14 15" key="1">
    <citation type="journal article" date="2011" name="Front. Microbiol.">
        <title>Genomic signatures of strain selection and enhancement in Bacillus atrophaeus var. globigii, a historical biowarfare simulant.</title>
        <authorList>
            <person name="Gibbons H.S."/>
            <person name="Broomall S.M."/>
            <person name="McNew L.A."/>
            <person name="Daligault H."/>
            <person name="Chapman C."/>
            <person name="Bruce D."/>
            <person name="Karavis M."/>
            <person name="Krepps M."/>
            <person name="McGregor P.A."/>
            <person name="Hong C."/>
            <person name="Park K.H."/>
            <person name="Akmal A."/>
            <person name="Feldman A."/>
            <person name="Lin J.S."/>
            <person name="Chang W.E."/>
            <person name="Higgs B.W."/>
            <person name="Demirev P."/>
            <person name="Lindquist J."/>
            <person name="Liem A."/>
            <person name="Fochler E."/>
            <person name="Read T.D."/>
            <person name="Tapia R."/>
            <person name="Johnson S."/>
            <person name="Bishop-Lilly K.A."/>
            <person name="Detter C."/>
            <person name="Han C."/>
            <person name="Sozhamannan S."/>
            <person name="Rosenzweig C.N."/>
            <person name="Skowronski E.W."/>
        </authorList>
    </citation>
    <scope>NUCLEOTIDE SEQUENCE [LARGE SCALE GENOMIC DNA]</scope>
    <source>
        <strain evidence="14 15">MLST1</strain>
    </source>
</reference>
<evidence type="ECO:0000256" key="11">
    <source>
        <dbReference type="RuleBase" id="RU003953"/>
    </source>
</evidence>
<evidence type="ECO:0000256" key="9">
    <source>
        <dbReference type="ARBA" id="ARBA00022842"/>
    </source>
</evidence>
<organism evidence="14 15">
    <name type="scientific">Aliidiomarina minuta</name>
    <dbReference type="NCBI Taxonomy" id="880057"/>
    <lineage>
        <taxon>Bacteria</taxon>
        <taxon>Pseudomonadati</taxon>
        <taxon>Pseudomonadota</taxon>
        <taxon>Gammaproteobacteria</taxon>
        <taxon>Alteromonadales</taxon>
        <taxon>Idiomarinaceae</taxon>
        <taxon>Aliidiomarina</taxon>
    </lineage>
</organism>
<evidence type="ECO:0000256" key="5">
    <source>
        <dbReference type="ARBA" id="ARBA00022723"/>
    </source>
</evidence>
<dbReference type="SUPFAM" id="SSF81891">
    <property type="entry name" value="Poly A polymerase C-terminal region-like"/>
    <property type="match status" value="1"/>
</dbReference>
<keyword evidence="5" id="KW-0479">Metal-binding</keyword>
<dbReference type="InterPro" id="IPR050124">
    <property type="entry name" value="tRNA_CCA-adding_enzyme"/>
</dbReference>
<dbReference type="PANTHER" id="PTHR47545">
    <property type="entry name" value="MULTIFUNCTIONAL CCA PROTEIN"/>
    <property type="match status" value="1"/>
</dbReference>
<keyword evidence="7" id="KW-0692">RNA repair</keyword>
<evidence type="ECO:0000256" key="2">
    <source>
        <dbReference type="ARBA" id="ARBA00022679"/>
    </source>
</evidence>
<dbReference type="Pfam" id="PF12627">
    <property type="entry name" value="PolyA_pol_RNAbd"/>
    <property type="match status" value="1"/>
</dbReference>
<evidence type="ECO:0000259" key="12">
    <source>
        <dbReference type="Pfam" id="PF01743"/>
    </source>
</evidence>
<dbReference type="InterPro" id="IPR043519">
    <property type="entry name" value="NT_sf"/>
</dbReference>
<proteinExistence type="inferred from homology"/>